<feature type="transmembrane region" description="Helical" evidence="7">
    <location>
        <begin position="125"/>
        <end position="146"/>
    </location>
</feature>
<evidence type="ECO:0000313" key="8">
    <source>
        <dbReference type="EMBL" id="MFC4668450.1"/>
    </source>
</evidence>
<evidence type="ECO:0000256" key="1">
    <source>
        <dbReference type="ARBA" id="ARBA00004141"/>
    </source>
</evidence>
<dbReference type="PANTHER" id="PTHR36838">
    <property type="entry name" value="AUXIN EFFLUX CARRIER FAMILY PROTEIN"/>
    <property type="match status" value="1"/>
</dbReference>
<dbReference type="Proteomes" id="UP001595973">
    <property type="component" value="Unassembled WGS sequence"/>
</dbReference>
<feature type="transmembrane region" description="Helical" evidence="7">
    <location>
        <begin position="279"/>
        <end position="298"/>
    </location>
</feature>
<feature type="transmembrane region" description="Helical" evidence="7">
    <location>
        <begin position="66"/>
        <end position="84"/>
    </location>
</feature>
<proteinExistence type="predicted"/>
<evidence type="ECO:0000256" key="4">
    <source>
        <dbReference type="ARBA" id="ARBA00022692"/>
    </source>
</evidence>
<keyword evidence="3" id="KW-1003">Cell membrane</keyword>
<keyword evidence="5 7" id="KW-1133">Transmembrane helix</keyword>
<dbReference type="Pfam" id="PF03547">
    <property type="entry name" value="Mem_trans"/>
    <property type="match status" value="2"/>
</dbReference>
<organism evidence="8 9">
    <name type="scientific">Seohaeicola nanhaiensis</name>
    <dbReference type="NCBI Taxonomy" id="1387282"/>
    <lineage>
        <taxon>Bacteria</taxon>
        <taxon>Pseudomonadati</taxon>
        <taxon>Pseudomonadota</taxon>
        <taxon>Alphaproteobacteria</taxon>
        <taxon>Rhodobacterales</taxon>
        <taxon>Roseobacteraceae</taxon>
        <taxon>Seohaeicola</taxon>
    </lineage>
</organism>
<evidence type="ECO:0000256" key="2">
    <source>
        <dbReference type="ARBA" id="ARBA00022448"/>
    </source>
</evidence>
<evidence type="ECO:0000256" key="7">
    <source>
        <dbReference type="SAM" id="Phobius"/>
    </source>
</evidence>
<keyword evidence="9" id="KW-1185">Reference proteome</keyword>
<keyword evidence="2" id="KW-0813">Transport</keyword>
<dbReference type="EMBL" id="JBHSGI010000005">
    <property type="protein sequence ID" value="MFC4668450.1"/>
    <property type="molecule type" value="Genomic_DNA"/>
</dbReference>
<dbReference type="PANTHER" id="PTHR36838:SF3">
    <property type="entry name" value="TRANSPORTER AUXIN EFFLUX CARRIER EC FAMILY"/>
    <property type="match status" value="1"/>
</dbReference>
<feature type="transmembrane region" description="Helical" evidence="7">
    <location>
        <begin position="223"/>
        <end position="244"/>
    </location>
</feature>
<evidence type="ECO:0000313" key="9">
    <source>
        <dbReference type="Proteomes" id="UP001595973"/>
    </source>
</evidence>
<keyword evidence="4 7" id="KW-0812">Transmembrane</keyword>
<gene>
    <name evidence="8" type="ORF">ACFO5X_07790</name>
</gene>
<sequence>MLNVLTGNILPVFSVLALGFILGRGRVVSETEARAANRLAFLIFQPALIFPLVAQFDVSTFPAKALALYVVAEILCFTLTYLIARRVFGREHGESWLLAMAVVFVNTLLYVWPISVLIYGTAGAAPITAIVAWDSTVSFAFFIISMELISGKDGTSAAVRSMGRNPVLVAIVLGIAMNLAGLAIPAPVETALHYAGAAASPLTLLAVGIILSGSRLTPSPVVVTVSAFKLALFPAIVWALIAFVDPGDSAAPLFLLTAAGPSGMMAFALALLYGVRTDAITPVIIWTSFLSLIPLALLA</sequence>
<comment type="caution">
    <text evidence="8">The sequence shown here is derived from an EMBL/GenBank/DDBJ whole genome shotgun (WGS) entry which is preliminary data.</text>
</comment>
<feature type="transmembrane region" description="Helical" evidence="7">
    <location>
        <begin position="250"/>
        <end position="272"/>
    </location>
</feature>
<evidence type="ECO:0000256" key="3">
    <source>
        <dbReference type="ARBA" id="ARBA00022475"/>
    </source>
</evidence>
<reference evidence="9" key="1">
    <citation type="journal article" date="2019" name="Int. J. Syst. Evol. Microbiol.">
        <title>The Global Catalogue of Microorganisms (GCM) 10K type strain sequencing project: providing services to taxonomists for standard genome sequencing and annotation.</title>
        <authorList>
            <consortium name="The Broad Institute Genomics Platform"/>
            <consortium name="The Broad Institute Genome Sequencing Center for Infectious Disease"/>
            <person name="Wu L."/>
            <person name="Ma J."/>
        </authorList>
    </citation>
    <scope>NUCLEOTIDE SEQUENCE [LARGE SCALE GENOMIC DNA]</scope>
    <source>
        <strain evidence="9">CGMCC 4.7283</strain>
    </source>
</reference>
<feature type="transmembrane region" description="Helical" evidence="7">
    <location>
        <begin position="96"/>
        <end position="119"/>
    </location>
</feature>
<feature type="transmembrane region" description="Helical" evidence="7">
    <location>
        <begin position="6"/>
        <end position="23"/>
    </location>
</feature>
<evidence type="ECO:0000256" key="6">
    <source>
        <dbReference type="ARBA" id="ARBA00023136"/>
    </source>
</evidence>
<protein>
    <submittedName>
        <fullName evidence="8">AEC family transporter</fullName>
    </submittedName>
</protein>
<evidence type="ECO:0000256" key="5">
    <source>
        <dbReference type="ARBA" id="ARBA00022989"/>
    </source>
</evidence>
<keyword evidence="6 7" id="KW-0472">Membrane</keyword>
<comment type="subcellular location">
    <subcellularLocation>
        <location evidence="1">Membrane</location>
        <topology evidence="1">Multi-pass membrane protein</topology>
    </subcellularLocation>
</comment>
<dbReference type="InterPro" id="IPR004776">
    <property type="entry name" value="Mem_transp_PIN-like"/>
</dbReference>
<feature type="transmembrane region" description="Helical" evidence="7">
    <location>
        <begin position="35"/>
        <end position="54"/>
    </location>
</feature>
<feature type="transmembrane region" description="Helical" evidence="7">
    <location>
        <begin position="167"/>
        <end position="186"/>
    </location>
</feature>
<dbReference type="RefSeq" id="WP_380716733.1">
    <property type="nucleotide sequence ID" value="NZ_JBHSGI010000005.1"/>
</dbReference>
<feature type="transmembrane region" description="Helical" evidence="7">
    <location>
        <begin position="192"/>
        <end position="211"/>
    </location>
</feature>
<name>A0ABV9KEU0_9RHOB</name>
<accession>A0ABV9KEU0</accession>